<gene>
    <name evidence="1" type="ORF">BDY19DRAFT_976514</name>
</gene>
<dbReference type="EMBL" id="MU274958">
    <property type="protein sequence ID" value="KAI0083622.1"/>
    <property type="molecule type" value="Genomic_DNA"/>
</dbReference>
<evidence type="ECO:0000313" key="2">
    <source>
        <dbReference type="Proteomes" id="UP001055072"/>
    </source>
</evidence>
<evidence type="ECO:0000313" key="1">
    <source>
        <dbReference type="EMBL" id="KAI0083622.1"/>
    </source>
</evidence>
<dbReference type="Proteomes" id="UP001055072">
    <property type="component" value="Unassembled WGS sequence"/>
</dbReference>
<comment type="caution">
    <text evidence="1">The sequence shown here is derived from an EMBL/GenBank/DDBJ whole genome shotgun (WGS) entry which is preliminary data.</text>
</comment>
<organism evidence="1 2">
    <name type="scientific">Irpex rosettiformis</name>
    <dbReference type="NCBI Taxonomy" id="378272"/>
    <lineage>
        <taxon>Eukaryota</taxon>
        <taxon>Fungi</taxon>
        <taxon>Dikarya</taxon>
        <taxon>Basidiomycota</taxon>
        <taxon>Agaricomycotina</taxon>
        <taxon>Agaricomycetes</taxon>
        <taxon>Polyporales</taxon>
        <taxon>Irpicaceae</taxon>
        <taxon>Irpex</taxon>
    </lineage>
</organism>
<keyword evidence="2" id="KW-1185">Reference proteome</keyword>
<name>A0ACB8TNL8_9APHY</name>
<reference evidence="1" key="1">
    <citation type="journal article" date="2021" name="Environ. Microbiol.">
        <title>Gene family expansions and transcriptome signatures uncover fungal adaptations to wood decay.</title>
        <authorList>
            <person name="Hage H."/>
            <person name="Miyauchi S."/>
            <person name="Viragh M."/>
            <person name="Drula E."/>
            <person name="Min B."/>
            <person name="Chaduli D."/>
            <person name="Navarro D."/>
            <person name="Favel A."/>
            <person name="Norest M."/>
            <person name="Lesage-Meessen L."/>
            <person name="Balint B."/>
            <person name="Merenyi Z."/>
            <person name="de Eugenio L."/>
            <person name="Morin E."/>
            <person name="Martinez A.T."/>
            <person name="Baldrian P."/>
            <person name="Stursova M."/>
            <person name="Martinez M.J."/>
            <person name="Novotny C."/>
            <person name="Magnuson J.K."/>
            <person name="Spatafora J.W."/>
            <person name="Maurice S."/>
            <person name="Pangilinan J."/>
            <person name="Andreopoulos W."/>
            <person name="LaButti K."/>
            <person name="Hundley H."/>
            <person name="Na H."/>
            <person name="Kuo A."/>
            <person name="Barry K."/>
            <person name="Lipzen A."/>
            <person name="Henrissat B."/>
            <person name="Riley R."/>
            <person name="Ahrendt S."/>
            <person name="Nagy L.G."/>
            <person name="Grigoriev I.V."/>
            <person name="Martin F."/>
            <person name="Rosso M.N."/>
        </authorList>
    </citation>
    <scope>NUCLEOTIDE SEQUENCE</scope>
    <source>
        <strain evidence="1">CBS 384.51</strain>
    </source>
</reference>
<proteinExistence type="predicted"/>
<sequence>MLSRIRIFVVSWSVGSTILQRRDVRSQGHWYGSIWMAGRERCDIVKNQFERRSIDGTCYVKMKLFKAPKNVSFDAWAAASRKQLLSVNTPVVRDI</sequence>
<accession>A0ACB8TNL8</accession>
<protein>
    <submittedName>
        <fullName evidence="1">Uncharacterized protein</fullName>
    </submittedName>
</protein>